<dbReference type="RefSeq" id="WP_182297528.1">
    <property type="nucleotide sequence ID" value="NZ_CP059851.1"/>
</dbReference>
<evidence type="ECO:0000313" key="7">
    <source>
        <dbReference type="Proteomes" id="UP000515292"/>
    </source>
</evidence>
<dbReference type="GO" id="GO:0005576">
    <property type="term" value="C:extracellular region"/>
    <property type="evidence" value="ECO:0007669"/>
    <property type="project" value="UniProtKB-SubCell"/>
</dbReference>
<dbReference type="InterPro" id="IPR046358">
    <property type="entry name" value="Flagellin_C"/>
</dbReference>
<dbReference type="InterPro" id="IPR001029">
    <property type="entry name" value="Flagellin_N"/>
</dbReference>
<dbReference type="Proteomes" id="UP000515292">
    <property type="component" value="Chromosome"/>
</dbReference>
<evidence type="ECO:0000259" key="5">
    <source>
        <dbReference type="Pfam" id="PF00700"/>
    </source>
</evidence>
<protein>
    <recommendedName>
        <fullName evidence="3">Flagellin</fullName>
    </recommendedName>
</protein>
<evidence type="ECO:0000256" key="2">
    <source>
        <dbReference type="ARBA" id="ARBA00023143"/>
    </source>
</evidence>
<dbReference type="PANTHER" id="PTHR42792">
    <property type="entry name" value="FLAGELLIN"/>
    <property type="match status" value="1"/>
</dbReference>
<keyword evidence="6" id="KW-0969">Cilium</keyword>
<evidence type="ECO:0000256" key="1">
    <source>
        <dbReference type="ARBA" id="ARBA00005709"/>
    </source>
</evidence>
<feature type="domain" description="Flagellin C-terminal" evidence="5">
    <location>
        <begin position="214"/>
        <end position="291"/>
    </location>
</feature>
<name>A0A7G5IK13_9SPHN</name>
<keyword evidence="3" id="KW-0964">Secreted</keyword>
<dbReference type="Gene3D" id="1.20.1330.10">
    <property type="entry name" value="f41 fragment of flagellin, N-terminal domain"/>
    <property type="match status" value="1"/>
</dbReference>
<feature type="domain" description="Flagellin N-terminal" evidence="4">
    <location>
        <begin position="5"/>
        <end position="141"/>
    </location>
</feature>
<evidence type="ECO:0000259" key="4">
    <source>
        <dbReference type="Pfam" id="PF00669"/>
    </source>
</evidence>
<comment type="function">
    <text evidence="3">Flagellin is the subunit protein which polymerizes to form the filaments of bacterial flagella.</text>
</comment>
<dbReference type="EMBL" id="CP059851">
    <property type="protein sequence ID" value="QMW23705.1"/>
    <property type="molecule type" value="Genomic_DNA"/>
</dbReference>
<proteinExistence type="inferred from homology"/>
<keyword evidence="6" id="KW-0282">Flagellum</keyword>
<comment type="similarity">
    <text evidence="1 3">Belongs to the bacterial flagellin family.</text>
</comment>
<organism evidence="6 7">
    <name type="scientific">Sandaracinobacteroides saxicola</name>
    <dbReference type="NCBI Taxonomy" id="2759707"/>
    <lineage>
        <taxon>Bacteria</taxon>
        <taxon>Pseudomonadati</taxon>
        <taxon>Pseudomonadota</taxon>
        <taxon>Alphaproteobacteria</taxon>
        <taxon>Sphingomonadales</taxon>
        <taxon>Sphingosinicellaceae</taxon>
        <taxon>Sandaracinobacteroides</taxon>
    </lineage>
</organism>
<dbReference type="AlphaFoldDB" id="A0A7G5IK13"/>
<dbReference type="InterPro" id="IPR001492">
    <property type="entry name" value="Flagellin"/>
</dbReference>
<evidence type="ECO:0000313" key="6">
    <source>
        <dbReference type="EMBL" id="QMW23705.1"/>
    </source>
</evidence>
<dbReference type="GO" id="GO:0005198">
    <property type="term" value="F:structural molecule activity"/>
    <property type="evidence" value="ECO:0007669"/>
    <property type="project" value="UniProtKB-UniRule"/>
</dbReference>
<dbReference type="SUPFAM" id="SSF64518">
    <property type="entry name" value="Phase 1 flagellin"/>
    <property type="match status" value="1"/>
</dbReference>
<keyword evidence="6" id="KW-0966">Cell projection</keyword>
<comment type="subcellular location">
    <subcellularLocation>
        <location evidence="3">Secreted</location>
    </subcellularLocation>
    <subcellularLocation>
        <location evidence="3">Bacterial flagellum</location>
    </subcellularLocation>
</comment>
<reference evidence="6 7" key="1">
    <citation type="submission" date="2020-07" db="EMBL/GenBank/DDBJ databases">
        <title>Complete genome sequence for Sandaracinobacter sp. M6.</title>
        <authorList>
            <person name="Tang Y."/>
            <person name="Liu Q."/>
            <person name="Guo Z."/>
            <person name="Lei P."/>
            <person name="Huang B."/>
        </authorList>
    </citation>
    <scope>NUCLEOTIDE SEQUENCE [LARGE SCALE GENOMIC DNA]</scope>
    <source>
        <strain evidence="6 7">M6</strain>
    </source>
</reference>
<dbReference type="Pfam" id="PF00669">
    <property type="entry name" value="Flagellin_N"/>
    <property type="match status" value="1"/>
</dbReference>
<dbReference type="GO" id="GO:0009288">
    <property type="term" value="C:bacterial-type flagellum"/>
    <property type="evidence" value="ECO:0007669"/>
    <property type="project" value="UniProtKB-SubCell"/>
</dbReference>
<keyword evidence="2 3" id="KW-0975">Bacterial flagellum</keyword>
<keyword evidence="7" id="KW-1185">Reference proteome</keyword>
<evidence type="ECO:0000256" key="3">
    <source>
        <dbReference type="RuleBase" id="RU362073"/>
    </source>
</evidence>
<gene>
    <name evidence="6" type="ORF">H3309_04245</name>
</gene>
<dbReference type="KEGG" id="sand:H3309_04245"/>
<sequence>MSFTINNNFGAAVALQGMNRTAGEMAVNQNRITTGFKVASTKDDSAAFTIAQSMRGDVAGMQSVSGSLSRAKSVVDVAVSGAEQISDILNQMEAKALQASDEGIDTASRAAINRDFAALRDQINSVVNSSVFNNTNLLRGASSTNPGTDTVSALRTTLDGDPGTAGFQSDNLTVANVDLGFGATAGAVITLTTADGVATAADARTMVETLRTSKANVNTALSTLGSASRDIDAQISFTTRLTDAVESGVSKLVDADLAKESARFQALQVKQQLGIQALSIANQAPQAIMGLFR</sequence>
<dbReference type="PANTHER" id="PTHR42792:SF2">
    <property type="entry name" value="FLAGELLIN"/>
    <property type="match status" value="1"/>
</dbReference>
<accession>A0A7G5IK13</accession>
<dbReference type="Pfam" id="PF00700">
    <property type="entry name" value="Flagellin_C"/>
    <property type="match status" value="1"/>
</dbReference>